<dbReference type="OrthoDB" id="5352132at2759"/>
<dbReference type="PANTHER" id="PTHR28307:SF2">
    <property type="entry name" value="PROTEIN PAL1"/>
    <property type="match status" value="1"/>
</dbReference>
<proteinExistence type="predicted"/>
<feature type="compositionally biased region" description="Basic and acidic residues" evidence="1">
    <location>
        <begin position="196"/>
        <end position="252"/>
    </location>
</feature>
<feature type="compositionally biased region" description="Polar residues" evidence="1">
    <location>
        <begin position="1"/>
        <end position="27"/>
    </location>
</feature>
<dbReference type="GeneID" id="28847977"/>
<dbReference type="PANTHER" id="PTHR28307">
    <property type="entry name" value="PROTEIN PAL1"/>
    <property type="match status" value="1"/>
</dbReference>
<feature type="compositionally biased region" description="Low complexity" evidence="1">
    <location>
        <begin position="31"/>
        <end position="51"/>
    </location>
</feature>
<keyword evidence="3" id="KW-1185">Reference proteome</keyword>
<dbReference type="STRING" id="1380566.A0A179FTH1"/>
<evidence type="ECO:0000313" key="2">
    <source>
        <dbReference type="EMBL" id="OAQ68431.1"/>
    </source>
</evidence>
<feature type="region of interest" description="Disordered" evidence="1">
    <location>
        <begin position="429"/>
        <end position="559"/>
    </location>
</feature>
<feature type="compositionally biased region" description="Low complexity" evidence="1">
    <location>
        <begin position="68"/>
        <end position="81"/>
    </location>
</feature>
<comment type="caution">
    <text evidence="2">The sequence shown here is derived from an EMBL/GenBank/DDBJ whole genome shotgun (WGS) entry which is preliminary data.</text>
</comment>
<protein>
    <submittedName>
        <fullName evidence="2">Pal1 cell morphology protein</fullName>
    </submittedName>
</protein>
<dbReference type="GO" id="GO:0005737">
    <property type="term" value="C:cytoplasm"/>
    <property type="evidence" value="ECO:0007669"/>
    <property type="project" value="TreeGrafter"/>
</dbReference>
<feature type="region of interest" description="Disordered" evidence="1">
    <location>
        <begin position="288"/>
        <end position="311"/>
    </location>
</feature>
<dbReference type="Pfam" id="PF08316">
    <property type="entry name" value="Pal1"/>
    <property type="match status" value="1"/>
</dbReference>
<organism evidence="2 3">
    <name type="scientific">Pochonia chlamydosporia 170</name>
    <dbReference type="NCBI Taxonomy" id="1380566"/>
    <lineage>
        <taxon>Eukaryota</taxon>
        <taxon>Fungi</taxon>
        <taxon>Dikarya</taxon>
        <taxon>Ascomycota</taxon>
        <taxon>Pezizomycotina</taxon>
        <taxon>Sordariomycetes</taxon>
        <taxon>Hypocreomycetidae</taxon>
        <taxon>Hypocreales</taxon>
        <taxon>Clavicipitaceae</taxon>
        <taxon>Pochonia</taxon>
    </lineage>
</organism>
<sequence length="559" mass="61206">MSSPGSFQQGQLPSPGLSINLSSNNPFRNRAASPASLEAAFASPTSTSPFDDPTPRQRPISRNPFLDQSQQPLKSPSALSSKSEHKSLSAEEIFDSLTLDDNMANDKLPPALTAQRRPSDQPIVPRTGTQQQPSNKHRPTKSQEEALRAKKPGPAPGPRPEAAQASRSPQRKPFRRPRRNSDSSVMDFNAQPITAEEMKIIEEHRMRDRQRREKALREKAARDKEGREKEDREGREGREGREPRDKEREGKGRSKSGRPSRPSRRMDIIDQLDATSIYGTGLFHHDGPFDALNPHRNRQSSRRAPMQAFPKDSLNNSLGGMGPLNRNPDHATFLGHGTDEAFRDYSSGGKNKNGYNYPNSSSAEPAIFDPIARGTLVHGDESYGLGTSTFLEGTPAARSAIARRQAEQQQEFAEGGLQRKKSLAQRIRHINRGPRDMPSGRLTNPDAISSKRSPESVPLASSVGSEPNPFFAEFSKGEESISVKPRNGAKSPNSPTAIPRRLSGSALERRATTDATTPVEDAAPTKPSGILGRMKSLKGGRRPKNTETNPQPAAPGMAM</sequence>
<reference evidence="2 3" key="1">
    <citation type="journal article" date="2016" name="PLoS Pathog.">
        <title>Biosynthesis of antibiotic leucinostatins in bio-control fungus Purpureocillium lilacinum and their inhibition on phytophthora revealed by genome mining.</title>
        <authorList>
            <person name="Wang G."/>
            <person name="Liu Z."/>
            <person name="Lin R."/>
            <person name="Li E."/>
            <person name="Mao Z."/>
            <person name="Ling J."/>
            <person name="Yang Y."/>
            <person name="Yin W.B."/>
            <person name="Xie B."/>
        </authorList>
    </citation>
    <scope>NUCLEOTIDE SEQUENCE [LARGE SCALE GENOMIC DNA]</scope>
    <source>
        <strain evidence="2">170</strain>
    </source>
</reference>
<feature type="region of interest" description="Disordered" evidence="1">
    <location>
        <begin position="1"/>
        <end position="269"/>
    </location>
</feature>
<gene>
    <name evidence="2" type="ORF">VFPPC_04669</name>
</gene>
<evidence type="ECO:0000256" key="1">
    <source>
        <dbReference type="SAM" id="MobiDB-lite"/>
    </source>
</evidence>
<dbReference type="KEGG" id="pchm:VFPPC_04669"/>
<dbReference type="InterPro" id="IPR013226">
    <property type="entry name" value="Pal1"/>
</dbReference>
<evidence type="ECO:0000313" key="3">
    <source>
        <dbReference type="Proteomes" id="UP000078397"/>
    </source>
</evidence>
<feature type="compositionally biased region" description="Basic residues" evidence="1">
    <location>
        <begin position="253"/>
        <end position="263"/>
    </location>
</feature>
<accession>A0A179FTH1</accession>
<dbReference type="Proteomes" id="UP000078397">
    <property type="component" value="Unassembled WGS sequence"/>
</dbReference>
<dbReference type="RefSeq" id="XP_018145281.1">
    <property type="nucleotide sequence ID" value="XM_018283983.1"/>
</dbReference>
<feature type="compositionally biased region" description="Basic residues" evidence="1">
    <location>
        <begin position="169"/>
        <end position="178"/>
    </location>
</feature>
<name>A0A179FTH1_METCM</name>
<dbReference type="AlphaFoldDB" id="A0A179FTH1"/>
<dbReference type="EMBL" id="LSBJ02000003">
    <property type="protein sequence ID" value="OAQ68431.1"/>
    <property type="molecule type" value="Genomic_DNA"/>
</dbReference>